<keyword evidence="9 15" id="KW-0560">Oxidoreductase</keyword>
<dbReference type="PRINTS" id="PR00385">
    <property type="entry name" value="P450"/>
</dbReference>
<keyword evidence="10 14" id="KW-0408">Iron</keyword>
<dbReference type="PROSITE" id="PS00086">
    <property type="entry name" value="CYTOCHROME_P450"/>
    <property type="match status" value="1"/>
</dbReference>
<feature type="binding site" description="axial binding residue" evidence="14">
    <location>
        <position position="473"/>
    </location>
    <ligand>
        <name>heme</name>
        <dbReference type="ChEBI" id="CHEBI:30413"/>
    </ligand>
    <ligandPart>
        <name>Fe</name>
        <dbReference type="ChEBI" id="CHEBI:18248"/>
    </ligandPart>
</feature>
<dbReference type="PRINTS" id="PR00463">
    <property type="entry name" value="EP450I"/>
</dbReference>
<dbReference type="Proteomes" id="UP000887116">
    <property type="component" value="Unassembled WGS sequence"/>
</dbReference>
<keyword evidence="12 16" id="KW-0472">Membrane</keyword>
<evidence type="ECO:0000256" key="8">
    <source>
        <dbReference type="ARBA" id="ARBA00022848"/>
    </source>
</evidence>
<evidence type="ECO:0000256" key="16">
    <source>
        <dbReference type="SAM" id="Phobius"/>
    </source>
</evidence>
<comment type="subcellular location">
    <subcellularLocation>
        <location evidence="3">Endoplasmic reticulum membrane</location>
        <topology evidence="3">Peripheral membrane protein</topology>
    </subcellularLocation>
    <subcellularLocation>
        <location evidence="2">Microsome membrane</location>
        <topology evidence="2">Peripheral membrane protein</topology>
    </subcellularLocation>
</comment>
<evidence type="ECO:0000256" key="12">
    <source>
        <dbReference type="ARBA" id="ARBA00023136"/>
    </source>
</evidence>
<evidence type="ECO:0000256" key="14">
    <source>
        <dbReference type="PIRSR" id="PIRSR602401-1"/>
    </source>
</evidence>
<dbReference type="InterPro" id="IPR002401">
    <property type="entry name" value="Cyt_P450_E_grp-I"/>
</dbReference>
<evidence type="ECO:0000256" key="7">
    <source>
        <dbReference type="ARBA" id="ARBA00022824"/>
    </source>
</evidence>
<feature type="transmembrane region" description="Helical" evidence="16">
    <location>
        <begin position="6"/>
        <end position="25"/>
    </location>
</feature>
<keyword evidence="7" id="KW-0256">Endoplasmic reticulum</keyword>
<evidence type="ECO:0000256" key="10">
    <source>
        <dbReference type="ARBA" id="ARBA00023004"/>
    </source>
</evidence>
<evidence type="ECO:0000256" key="9">
    <source>
        <dbReference type="ARBA" id="ARBA00023002"/>
    </source>
</evidence>
<comment type="function">
    <text evidence="13">Cytochromes P450 are a group of heme-thiolate monooxygenases. They oxidize a variety of structurally unrelated compounds, including steroids, fatty acids, and xenobiotics.</text>
</comment>
<keyword evidence="8" id="KW-0492">Microsome</keyword>
<evidence type="ECO:0000256" key="15">
    <source>
        <dbReference type="RuleBase" id="RU000461"/>
    </source>
</evidence>
<comment type="caution">
    <text evidence="17">The sequence shown here is derived from an EMBL/GenBank/DDBJ whole genome shotgun (WGS) entry which is preliminary data.</text>
</comment>
<reference evidence="17" key="1">
    <citation type="submission" date="2020-07" db="EMBL/GenBank/DDBJ databases">
        <title>Multicomponent nature underlies the extraordinary mechanical properties of spider dragline silk.</title>
        <authorList>
            <person name="Kono N."/>
            <person name="Nakamura H."/>
            <person name="Mori M."/>
            <person name="Yoshida Y."/>
            <person name="Ohtoshi R."/>
            <person name="Malay A.D."/>
            <person name="Moran D.A.P."/>
            <person name="Tomita M."/>
            <person name="Numata K."/>
            <person name="Arakawa K."/>
        </authorList>
    </citation>
    <scope>NUCLEOTIDE SEQUENCE</scope>
</reference>
<comment type="similarity">
    <text evidence="4 15">Belongs to the cytochrome P450 family.</text>
</comment>
<dbReference type="GO" id="GO:0005506">
    <property type="term" value="F:iron ion binding"/>
    <property type="evidence" value="ECO:0007669"/>
    <property type="project" value="InterPro"/>
</dbReference>
<evidence type="ECO:0000256" key="3">
    <source>
        <dbReference type="ARBA" id="ARBA00004406"/>
    </source>
</evidence>
<dbReference type="GO" id="GO:0016705">
    <property type="term" value="F:oxidoreductase activity, acting on paired donors, with incorporation or reduction of molecular oxygen"/>
    <property type="evidence" value="ECO:0007669"/>
    <property type="project" value="InterPro"/>
</dbReference>
<dbReference type="CDD" id="cd11055">
    <property type="entry name" value="CYP3A-like"/>
    <property type="match status" value="1"/>
</dbReference>
<keyword evidence="16" id="KW-0812">Transmembrane</keyword>
<evidence type="ECO:0000256" key="6">
    <source>
        <dbReference type="ARBA" id="ARBA00022723"/>
    </source>
</evidence>
<keyword evidence="18" id="KW-1185">Reference proteome</keyword>
<dbReference type="AlphaFoldDB" id="A0A8X6KS15"/>
<name>A0A8X6KS15_TRICU</name>
<keyword evidence="5 14" id="KW-0349">Heme</keyword>
<dbReference type="GO" id="GO:0005789">
    <property type="term" value="C:endoplasmic reticulum membrane"/>
    <property type="evidence" value="ECO:0007669"/>
    <property type="project" value="UniProtKB-SubCell"/>
</dbReference>
<evidence type="ECO:0000256" key="2">
    <source>
        <dbReference type="ARBA" id="ARBA00004174"/>
    </source>
</evidence>
<dbReference type="Gene3D" id="1.10.630.10">
    <property type="entry name" value="Cytochrome P450"/>
    <property type="match status" value="1"/>
</dbReference>
<dbReference type="GO" id="GO:0020037">
    <property type="term" value="F:heme binding"/>
    <property type="evidence" value="ECO:0007669"/>
    <property type="project" value="InterPro"/>
</dbReference>
<dbReference type="InterPro" id="IPR017972">
    <property type="entry name" value="Cyt_P450_CS"/>
</dbReference>
<proteinExistence type="inferred from homology"/>
<accession>A0A8X6KS15</accession>
<keyword evidence="11 15" id="KW-0503">Monooxygenase</keyword>
<dbReference type="FunFam" id="1.10.630.10:FF:000042">
    <property type="entry name" value="Cytochrome P450"/>
    <property type="match status" value="1"/>
</dbReference>
<dbReference type="PANTHER" id="PTHR24302:SF15">
    <property type="entry name" value="FATTY-ACID PEROXYGENASE"/>
    <property type="match status" value="1"/>
</dbReference>
<keyword evidence="16" id="KW-1133">Transmembrane helix</keyword>
<evidence type="ECO:0000256" key="11">
    <source>
        <dbReference type="ARBA" id="ARBA00023033"/>
    </source>
</evidence>
<dbReference type="InterPro" id="IPR001128">
    <property type="entry name" value="Cyt_P450"/>
</dbReference>
<evidence type="ECO:0000313" key="17">
    <source>
        <dbReference type="EMBL" id="GFQ82176.1"/>
    </source>
</evidence>
<evidence type="ECO:0000256" key="4">
    <source>
        <dbReference type="ARBA" id="ARBA00010617"/>
    </source>
</evidence>
<comment type="cofactor">
    <cofactor evidence="1 14">
        <name>heme</name>
        <dbReference type="ChEBI" id="CHEBI:30413"/>
    </cofactor>
</comment>
<dbReference type="InterPro" id="IPR050705">
    <property type="entry name" value="Cytochrome_P450_3A"/>
</dbReference>
<dbReference type="OrthoDB" id="6434181at2759"/>
<organism evidence="17 18">
    <name type="scientific">Trichonephila clavata</name>
    <name type="common">Joro spider</name>
    <name type="synonym">Nephila clavata</name>
    <dbReference type="NCBI Taxonomy" id="2740835"/>
    <lineage>
        <taxon>Eukaryota</taxon>
        <taxon>Metazoa</taxon>
        <taxon>Ecdysozoa</taxon>
        <taxon>Arthropoda</taxon>
        <taxon>Chelicerata</taxon>
        <taxon>Arachnida</taxon>
        <taxon>Araneae</taxon>
        <taxon>Araneomorphae</taxon>
        <taxon>Entelegynae</taxon>
        <taxon>Araneoidea</taxon>
        <taxon>Nephilidae</taxon>
        <taxon>Trichonephila</taxon>
    </lineage>
</organism>
<evidence type="ECO:0000256" key="13">
    <source>
        <dbReference type="ARBA" id="ARBA00043906"/>
    </source>
</evidence>
<dbReference type="EMBL" id="BMAO01032440">
    <property type="protein sequence ID" value="GFQ82176.1"/>
    <property type="molecule type" value="Genomic_DNA"/>
</dbReference>
<dbReference type="InterPro" id="IPR036396">
    <property type="entry name" value="Cyt_P450_sf"/>
</dbReference>
<gene>
    <name evidence="17" type="primary">CYP3A31</name>
    <name evidence="17" type="ORF">TNCT_91071</name>
</gene>
<evidence type="ECO:0000256" key="1">
    <source>
        <dbReference type="ARBA" id="ARBA00001971"/>
    </source>
</evidence>
<protein>
    <submittedName>
        <fullName evidence="17">Cytochrome P450 3A31</fullName>
    </submittedName>
</protein>
<dbReference type="Pfam" id="PF00067">
    <property type="entry name" value="p450"/>
    <property type="match status" value="2"/>
</dbReference>
<sequence>MLEAEISCGLLVALLLIVISTVLLYKYSIRNFDYWKIRNVPYVKPLPFLGSIFENMTKPLHDTEIRRRQEYGNIYGYFEGSRPVLSVADRELLRDIFVKDFHVFPERRRMTTGDKIVDKMMSTVTGDDWKRIRAIITPTFTTGKIKRMLGIFKECAEALVENFKTASVNGQPIEAKKMYGAFTMDLIASAAFSTKLDSHNDPENKFVVMARKIFRITFSWRIFLFFLFPKFMKWLKISVIPPKATSFFRDVALQIIEERKRTGQTRNDFLQLLMDTTKEMSQDPKSELYREENADAASVYEEVNPDHQVFRGVSKKNLSKEELVAQCVMFFLAGYDSTASNLSFVTYMLALHPDIQEKLYGEIIKTFKETNGKLTYDAIQNMKYLDNVVSETLRLFPPTVRLERSAAADYKLRETGITIPEGMLVTIPIYVIHRDPEVFPEPEKFDPDRFTPEKRAERDPYAYIPFGAGPRNCIGIRFGLMGIKVCLTYVIANFKIKRCPDTKVPLEFITFAGLLEPKEVMVALERRNDSPLKVNAMM</sequence>
<evidence type="ECO:0000313" key="18">
    <source>
        <dbReference type="Proteomes" id="UP000887116"/>
    </source>
</evidence>
<dbReference type="SUPFAM" id="SSF48264">
    <property type="entry name" value="Cytochrome P450"/>
    <property type="match status" value="1"/>
</dbReference>
<dbReference type="GO" id="GO:0008395">
    <property type="term" value="F:steroid hydroxylase activity"/>
    <property type="evidence" value="ECO:0007669"/>
    <property type="project" value="TreeGrafter"/>
</dbReference>
<dbReference type="PANTHER" id="PTHR24302">
    <property type="entry name" value="CYTOCHROME P450 FAMILY 3"/>
    <property type="match status" value="1"/>
</dbReference>
<keyword evidence="6 14" id="KW-0479">Metal-binding</keyword>
<evidence type="ECO:0000256" key="5">
    <source>
        <dbReference type="ARBA" id="ARBA00022617"/>
    </source>
</evidence>